<evidence type="ECO:0000313" key="2">
    <source>
        <dbReference type="EMBL" id="OGM90577.1"/>
    </source>
</evidence>
<gene>
    <name evidence="2" type="ORF">A2755_03420</name>
</gene>
<reference evidence="2 3" key="1">
    <citation type="journal article" date="2016" name="Nat. Commun.">
        <title>Thousands of microbial genomes shed light on interconnected biogeochemical processes in an aquifer system.</title>
        <authorList>
            <person name="Anantharaman K."/>
            <person name="Brown C.T."/>
            <person name="Hug L.A."/>
            <person name="Sharon I."/>
            <person name="Castelle C.J."/>
            <person name="Probst A.J."/>
            <person name="Thomas B.C."/>
            <person name="Singh A."/>
            <person name="Wilkins M.J."/>
            <person name="Karaoz U."/>
            <person name="Brodie E.L."/>
            <person name="Williams K.H."/>
            <person name="Hubbard S.S."/>
            <person name="Banfield J.F."/>
        </authorList>
    </citation>
    <scope>NUCLEOTIDE SEQUENCE [LARGE SCALE GENOMIC DNA]</scope>
</reference>
<dbReference type="AlphaFoldDB" id="A0A1F8DPM7"/>
<sequence>MNRSRTYFSVFLGIVILFVSYYVSQSLFFSRNNDKDAPISKIFSSGTTPKFAESISAGSVSNVNLTQALVSDISEDFYTKVEGLDAQGREDLFAQIKAGNAESLSFANVDPDTFAQQLTPELIGIRNEISDDEIKSDPKNDVEAYKKRYLLAVTDVQLLVSSQDAAGVLQSFMDQGDVSGLNAIVNAHRETYGALLDIPVPKNALEFHKKNLLYFSNSAAIYTALGQYQSDPLKGYLAVQYMGSIYRLWDEIYSSGIL</sequence>
<feature type="transmembrane region" description="Helical" evidence="1">
    <location>
        <begin position="6"/>
        <end position="23"/>
    </location>
</feature>
<keyword evidence="1" id="KW-0812">Transmembrane</keyword>
<organism evidence="2 3">
    <name type="scientific">Candidatus Wolfebacteria bacterium RIFCSPHIGHO2_01_FULL_48_22</name>
    <dbReference type="NCBI Taxonomy" id="1802555"/>
    <lineage>
        <taxon>Bacteria</taxon>
        <taxon>Candidatus Wolfeibacteriota</taxon>
    </lineage>
</organism>
<name>A0A1F8DPM7_9BACT</name>
<dbReference type="STRING" id="1802555.A2755_03420"/>
<accession>A0A1F8DPM7</accession>
<keyword evidence="1" id="KW-0472">Membrane</keyword>
<comment type="caution">
    <text evidence="2">The sequence shown here is derived from an EMBL/GenBank/DDBJ whole genome shotgun (WGS) entry which is preliminary data.</text>
</comment>
<proteinExistence type="predicted"/>
<keyword evidence="1" id="KW-1133">Transmembrane helix</keyword>
<evidence type="ECO:0000313" key="3">
    <source>
        <dbReference type="Proteomes" id="UP000177029"/>
    </source>
</evidence>
<evidence type="ECO:0000256" key="1">
    <source>
        <dbReference type="SAM" id="Phobius"/>
    </source>
</evidence>
<dbReference type="Proteomes" id="UP000177029">
    <property type="component" value="Unassembled WGS sequence"/>
</dbReference>
<protein>
    <submittedName>
        <fullName evidence="2">Uncharacterized protein</fullName>
    </submittedName>
</protein>
<dbReference type="EMBL" id="MGIP01000019">
    <property type="protein sequence ID" value="OGM90577.1"/>
    <property type="molecule type" value="Genomic_DNA"/>
</dbReference>